<keyword evidence="1" id="KW-1133">Transmembrane helix</keyword>
<keyword evidence="1" id="KW-0472">Membrane</keyword>
<keyword evidence="1" id="KW-0812">Transmembrane</keyword>
<keyword evidence="3" id="KW-1185">Reference proteome</keyword>
<dbReference type="Proteomes" id="UP000190834">
    <property type="component" value="Unassembled WGS sequence"/>
</dbReference>
<dbReference type="AlphaFoldDB" id="A0A1T4SLU8"/>
<reference evidence="3" key="1">
    <citation type="submission" date="2017-02" db="EMBL/GenBank/DDBJ databases">
        <authorList>
            <person name="Varghese N."/>
            <person name="Submissions S."/>
        </authorList>
    </citation>
    <scope>NUCLEOTIDE SEQUENCE [LARGE SCALE GENOMIC DNA]</scope>
    <source>
        <strain evidence="3">DSM 19608</strain>
    </source>
</reference>
<dbReference type="EMBL" id="FUXB01000041">
    <property type="protein sequence ID" value="SKA29133.1"/>
    <property type="molecule type" value="Genomic_DNA"/>
</dbReference>
<proteinExistence type="predicted"/>
<name>A0A1T4SLU8_VIBCI</name>
<protein>
    <submittedName>
        <fullName evidence="2">Uncharacterized protein</fullName>
    </submittedName>
</protein>
<evidence type="ECO:0000313" key="2">
    <source>
        <dbReference type="EMBL" id="SKA29133.1"/>
    </source>
</evidence>
<organism evidence="2 3">
    <name type="scientific">Vibrio cincinnatiensis DSM 19608</name>
    <dbReference type="NCBI Taxonomy" id="1123491"/>
    <lineage>
        <taxon>Bacteria</taxon>
        <taxon>Pseudomonadati</taxon>
        <taxon>Pseudomonadota</taxon>
        <taxon>Gammaproteobacteria</taxon>
        <taxon>Vibrionales</taxon>
        <taxon>Vibrionaceae</taxon>
        <taxon>Vibrio</taxon>
    </lineage>
</organism>
<evidence type="ECO:0000256" key="1">
    <source>
        <dbReference type="SAM" id="Phobius"/>
    </source>
</evidence>
<sequence>MMEFYAAFTMLLMLYVLYVHAFDKFRPKSLILKFIVVNIFICAFISIAMTVSKDFSLMSYWEIFCFISVYIIVYFPLFLAYKDIRNRYLAKT</sequence>
<dbReference type="STRING" id="1123491.SAMN02745782_03364"/>
<feature type="transmembrane region" description="Helical" evidence="1">
    <location>
        <begin position="63"/>
        <end position="81"/>
    </location>
</feature>
<gene>
    <name evidence="2" type="ORF">SAMN02745782_03364</name>
</gene>
<evidence type="ECO:0000313" key="3">
    <source>
        <dbReference type="Proteomes" id="UP000190834"/>
    </source>
</evidence>
<feature type="transmembrane region" description="Helical" evidence="1">
    <location>
        <begin position="31"/>
        <end position="51"/>
    </location>
</feature>
<accession>A0A1T4SLU8</accession>